<gene>
    <name evidence="7" type="ORF">EDC56_1038</name>
</gene>
<evidence type="ECO:0000313" key="8">
    <source>
        <dbReference type="Proteomes" id="UP000275394"/>
    </source>
</evidence>
<evidence type="ECO:0000256" key="1">
    <source>
        <dbReference type="ARBA" id="ARBA00004651"/>
    </source>
</evidence>
<evidence type="ECO:0000313" key="7">
    <source>
        <dbReference type="EMBL" id="ROS05507.1"/>
    </source>
</evidence>
<name>A0A3N2E0G2_9GAMM</name>
<feature type="transmembrane region" description="Helical" evidence="6">
    <location>
        <begin position="66"/>
        <end position="84"/>
    </location>
</feature>
<feature type="transmembrane region" description="Helical" evidence="6">
    <location>
        <begin position="299"/>
        <end position="319"/>
    </location>
</feature>
<dbReference type="Gene3D" id="1.20.1250.20">
    <property type="entry name" value="MFS general substrate transporter like domains"/>
    <property type="match status" value="1"/>
</dbReference>
<feature type="transmembrane region" description="Helical" evidence="6">
    <location>
        <begin position="215"/>
        <end position="241"/>
    </location>
</feature>
<dbReference type="AlphaFoldDB" id="A0A3N2E0G2"/>
<feature type="transmembrane region" description="Helical" evidence="6">
    <location>
        <begin position="274"/>
        <end position="293"/>
    </location>
</feature>
<keyword evidence="2" id="KW-1003">Cell membrane</keyword>
<dbReference type="RefSeq" id="WP_123711407.1">
    <property type="nucleotide sequence ID" value="NZ_RKHR01000003.1"/>
</dbReference>
<evidence type="ECO:0000256" key="6">
    <source>
        <dbReference type="SAM" id="Phobius"/>
    </source>
</evidence>
<sequence length="400" mass="43905">MRHLALGEFFTNIGNAILLLAFAKFLYDETGQLWAFSFAFIIEMVLALFVPMMAGRVIDTKGVKDILRFASAANLLICLSYALMVTDSQISVVVLLLASMVLSIVKLVLKLSVFSLTPELSDDKNLEKNNGWLASALQGGQLLGMVLAAFLLTHGSQSLVFAVSSVFFLFAWVCYTLSTCGLQHKVQQAIDVNPRESIFGTINEQFKVSRKFAPLLLISNLDFSVVAMFNLLLAATVANLFDNDPKWLSILDGAFAIAALLGGMLVAKKLRCSSIFDSIRTQVFFLGCLFILLFPNIKYSLLICTFAFGVSLSLSTVFWNTMLQRNFPAEFKGSLAGARNLISSIYIGVCSIVVSFLHEMGFSIAVVACIAITTINVLSFLIFNYKDSSKRNIEIQGDLS</sequence>
<accession>A0A3N2E0G2</accession>
<dbReference type="Proteomes" id="UP000275394">
    <property type="component" value="Unassembled WGS sequence"/>
</dbReference>
<evidence type="ECO:0000256" key="2">
    <source>
        <dbReference type="ARBA" id="ARBA00022475"/>
    </source>
</evidence>
<dbReference type="GO" id="GO:0005886">
    <property type="term" value="C:plasma membrane"/>
    <property type="evidence" value="ECO:0007669"/>
    <property type="project" value="UniProtKB-SubCell"/>
</dbReference>
<feature type="transmembrane region" description="Helical" evidence="6">
    <location>
        <begin position="247"/>
        <end position="267"/>
    </location>
</feature>
<feature type="transmembrane region" description="Helical" evidence="6">
    <location>
        <begin position="364"/>
        <end position="383"/>
    </location>
</feature>
<feature type="transmembrane region" description="Helical" evidence="6">
    <location>
        <begin position="340"/>
        <end position="358"/>
    </location>
</feature>
<reference evidence="7 8" key="1">
    <citation type="submission" date="2018-11" db="EMBL/GenBank/DDBJ databases">
        <title>Genomic Encyclopedia of Type Strains, Phase IV (KMG-IV): sequencing the most valuable type-strain genomes for metagenomic binning, comparative biology and taxonomic classification.</title>
        <authorList>
            <person name="Goeker M."/>
        </authorList>
    </citation>
    <scope>NUCLEOTIDE SEQUENCE [LARGE SCALE GENOMIC DNA]</scope>
    <source>
        <strain evidence="7 8">DSM 100316</strain>
    </source>
</reference>
<feature type="transmembrane region" description="Helical" evidence="6">
    <location>
        <begin position="9"/>
        <end position="27"/>
    </location>
</feature>
<dbReference type="OrthoDB" id="6315759at2"/>
<feature type="transmembrane region" description="Helical" evidence="6">
    <location>
        <begin position="33"/>
        <end position="54"/>
    </location>
</feature>
<feature type="transmembrane region" description="Helical" evidence="6">
    <location>
        <begin position="158"/>
        <end position="177"/>
    </location>
</feature>
<evidence type="ECO:0000256" key="3">
    <source>
        <dbReference type="ARBA" id="ARBA00022692"/>
    </source>
</evidence>
<evidence type="ECO:0000256" key="4">
    <source>
        <dbReference type="ARBA" id="ARBA00022989"/>
    </source>
</evidence>
<dbReference type="PANTHER" id="PTHR23513">
    <property type="entry name" value="INTEGRAL MEMBRANE EFFLUX PROTEIN-RELATED"/>
    <property type="match status" value="1"/>
</dbReference>
<dbReference type="InterPro" id="IPR036259">
    <property type="entry name" value="MFS_trans_sf"/>
</dbReference>
<evidence type="ECO:0000256" key="5">
    <source>
        <dbReference type="ARBA" id="ARBA00023136"/>
    </source>
</evidence>
<feature type="transmembrane region" description="Helical" evidence="6">
    <location>
        <begin position="90"/>
        <end position="109"/>
    </location>
</feature>
<dbReference type="PANTHER" id="PTHR23513:SF6">
    <property type="entry name" value="MAJOR FACILITATOR SUPERFAMILY ASSOCIATED DOMAIN-CONTAINING PROTEIN"/>
    <property type="match status" value="1"/>
</dbReference>
<dbReference type="InterPro" id="IPR011701">
    <property type="entry name" value="MFS"/>
</dbReference>
<dbReference type="SUPFAM" id="SSF103473">
    <property type="entry name" value="MFS general substrate transporter"/>
    <property type="match status" value="1"/>
</dbReference>
<proteinExistence type="predicted"/>
<keyword evidence="8" id="KW-1185">Reference proteome</keyword>
<protein>
    <submittedName>
        <fullName evidence="7">MFS transporter</fullName>
    </submittedName>
</protein>
<keyword evidence="5 6" id="KW-0472">Membrane</keyword>
<keyword evidence="3 6" id="KW-0812">Transmembrane</keyword>
<comment type="subcellular location">
    <subcellularLocation>
        <location evidence="1">Cell membrane</location>
        <topology evidence="1">Multi-pass membrane protein</topology>
    </subcellularLocation>
</comment>
<dbReference type="GO" id="GO:0022857">
    <property type="term" value="F:transmembrane transporter activity"/>
    <property type="evidence" value="ECO:0007669"/>
    <property type="project" value="InterPro"/>
</dbReference>
<comment type="caution">
    <text evidence="7">The sequence shown here is derived from an EMBL/GenBank/DDBJ whole genome shotgun (WGS) entry which is preliminary data.</text>
</comment>
<dbReference type="EMBL" id="RKHR01000003">
    <property type="protein sequence ID" value="ROS05507.1"/>
    <property type="molecule type" value="Genomic_DNA"/>
</dbReference>
<dbReference type="Pfam" id="PF07690">
    <property type="entry name" value="MFS_1"/>
    <property type="match status" value="1"/>
</dbReference>
<keyword evidence="4 6" id="KW-1133">Transmembrane helix</keyword>
<organism evidence="7 8">
    <name type="scientific">Sinobacterium caligoides</name>
    <dbReference type="NCBI Taxonomy" id="933926"/>
    <lineage>
        <taxon>Bacteria</taxon>
        <taxon>Pseudomonadati</taxon>
        <taxon>Pseudomonadota</taxon>
        <taxon>Gammaproteobacteria</taxon>
        <taxon>Cellvibrionales</taxon>
        <taxon>Spongiibacteraceae</taxon>
        <taxon>Sinobacterium</taxon>
    </lineage>
</organism>